<dbReference type="EMBL" id="VSSQ01112426">
    <property type="protein sequence ID" value="MPN49307.1"/>
    <property type="molecule type" value="Genomic_DNA"/>
</dbReference>
<protein>
    <submittedName>
        <fullName evidence="1">Uncharacterized protein</fullName>
    </submittedName>
</protein>
<dbReference type="AntiFam" id="ANF00095">
    <property type="entry name" value="Shadow ORF (opposite ABC transporters)"/>
</dbReference>
<reference evidence="1" key="1">
    <citation type="submission" date="2019-08" db="EMBL/GenBank/DDBJ databases">
        <authorList>
            <person name="Kucharzyk K."/>
            <person name="Murdoch R.W."/>
            <person name="Higgins S."/>
            <person name="Loffler F."/>
        </authorList>
    </citation>
    <scope>NUCLEOTIDE SEQUENCE</scope>
</reference>
<name>A0A645IDI2_9ZZZZ</name>
<comment type="caution">
    <text evidence="1">The sequence shown here is derived from an EMBL/GenBank/DDBJ whole genome shotgun (WGS) entry which is preliminary data.</text>
</comment>
<dbReference type="AlphaFoldDB" id="A0A645IDI2"/>
<proteinExistence type="predicted"/>
<sequence>MIHAFEVLADLLGVFNNIRPHAQVFLYGHARKNVASFRHVREAHLDDRMRGNLLQVLAVQQDFARRRAQQSRNRMENGGFTRAVRADQGNQLAVVDGEVNPLERVNRAVVYVDILDFQHIVLLFP</sequence>
<organism evidence="1">
    <name type="scientific">bioreactor metagenome</name>
    <dbReference type="NCBI Taxonomy" id="1076179"/>
    <lineage>
        <taxon>unclassified sequences</taxon>
        <taxon>metagenomes</taxon>
        <taxon>ecological metagenomes</taxon>
    </lineage>
</organism>
<evidence type="ECO:0000313" key="1">
    <source>
        <dbReference type="EMBL" id="MPN49307.1"/>
    </source>
</evidence>
<accession>A0A645IDI2</accession>
<gene>
    <name evidence="1" type="ORF">SDC9_196924</name>
</gene>